<proteinExistence type="predicted"/>
<organism evidence="2 3">
    <name type="scientific">Mycobacterium canettii (strain CIPT 140010059)</name>
    <dbReference type="NCBI Taxonomy" id="1048245"/>
    <lineage>
        <taxon>Bacteria</taxon>
        <taxon>Bacillati</taxon>
        <taxon>Actinomycetota</taxon>
        <taxon>Actinomycetes</taxon>
        <taxon>Mycobacteriales</taxon>
        <taxon>Mycobacteriaceae</taxon>
        <taxon>Mycobacterium</taxon>
        <taxon>Mycobacterium tuberculosis complex</taxon>
    </lineage>
</organism>
<dbReference type="InterPro" id="IPR020945">
    <property type="entry name" value="DMSO/NO3_reduct_chaperone"/>
</dbReference>
<dbReference type="Gene3D" id="1.10.3480.10">
    <property type="entry name" value="TorD-like"/>
    <property type="match status" value="1"/>
</dbReference>
<evidence type="ECO:0000313" key="3">
    <source>
        <dbReference type="Proteomes" id="UP000008896"/>
    </source>
</evidence>
<dbReference type="GO" id="GO:0016530">
    <property type="term" value="F:metallochaperone activity"/>
    <property type="evidence" value="ECO:0007669"/>
    <property type="project" value="TreeGrafter"/>
</dbReference>
<evidence type="ECO:0000313" key="2">
    <source>
        <dbReference type="EMBL" id="CCC44080.1"/>
    </source>
</evidence>
<gene>
    <name evidence="2" type="ordered locus">MCAN_17481</name>
</gene>
<sequence>MWQCASVLLTYPNSRQLGTAEELLAHIDGPAADLLGRTVSELRRADPLTAATRYVDTFDLRGRATLYLTYWTAGDTRNRGREMLAFAQTYRSTDVAPPRGETPDFLPVVLEFAATVDPEAGRRLLSGYRVPIAALRNALTEAASPYAHTVAAVCRT</sequence>
<reference evidence="2 3" key="2">
    <citation type="journal article" date="2013" name="Nat. Genet.">
        <title>Genomic analysis of smooth tubercle bacilli provides insights into ancestry and pathoadaptation of Mycobacterium tuberculosis.</title>
        <authorList>
            <person name="Supply P."/>
            <person name="Marceau M."/>
            <person name="Mangenot S."/>
            <person name="Roche D."/>
            <person name="Rouanet C."/>
            <person name="Khanna V."/>
            <person name="Majlessi L."/>
            <person name="Criscuolo A."/>
            <person name="Tap J."/>
            <person name="Pawlik A."/>
            <person name="Fiette L."/>
            <person name="Orgeur M."/>
            <person name="Fabre M."/>
            <person name="Parmentier C."/>
            <person name="Frigui W."/>
            <person name="Simeone R."/>
            <person name="Boritsch E.C."/>
            <person name="Debrie A.S."/>
            <person name="Willery E."/>
            <person name="Walker D."/>
            <person name="Quail M.A."/>
            <person name="Ma L."/>
            <person name="Bouchier C."/>
            <person name="Salvignol G."/>
            <person name="Sayes F."/>
            <person name="Cascioferro A."/>
            <person name="Seemann T."/>
            <person name="Barbe V."/>
            <person name="Locht C."/>
            <person name="Gutierrez M.C."/>
            <person name="Leclerc C."/>
            <person name="Bentley S.D."/>
            <person name="Stinear T.P."/>
            <person name="Brisse S."/>
            <person name="Medigue C."/>
            <person name="Parkhill J."/>
            <person name="Cruveiller S."/>
            <person name="Brosch R."/>
        </authorList>
    </citation>
    <scope>NUCLEOTIDE SEQUENCE [LARGE SCALE GENOMIC DNA]</scope>
    <source>
        <strain evidence="2 3">CIPT 140010059</strain>
    </source>
</reference>
<dbReference type="InterPro" id="IPR036411">
    <property type="entry name" value="TorD-like_sf"/>
</dbReference>
<dbReference type="NCBIfam" id="TIGR00684">
    <property type="entry name" value="narJ"/>
    <property type="match status" value="1"/>
</dbReference>
<dbReference type="GO" id="GO:0051082">
    <property type="term" value="F:unfolded protein binding"/>
    <property type="evidence" value="ECO:0007669"/>
    <property type="project" value="InterPro"/>
</dbReference>
<dbReference type="PANTHER" id="PTHR43680">
    <property type="entry name" value="NITRATE REDUCTASE MOLYBDENUM COFACTOR ASSEMBLY CHAPERONE"/>
    <property type="match status" value="1"/>
</dbReference>
<dbReference type="EMBL" id="HE572590">
    <property type="protein sequence ID" value="CCC44080.1"/>
    <property type="molecule type" value="Genomic_DNA"/>
</dbReference>
<name>A0AB72XKF1_MYCCP</name>
<dbReference type="PANTHER" id="PTHR43680:SF2">
    <property type="entry name" value="NITRATE REDUCTASE MOLYBDENUM COFACTOR ASSEMBLY CHAPERONE NARJ"/>
    <property type="match status" value="1"/>
</dbReference>
<dbReference type="KEGG" id="mce:MCAN_17481"/>
<protein>
    <submittedName>
        <fullName evidence="2">Respiratory nitrate reductase delta subunit</fullName>
    </submittedName>
</protein>
<dbReference type="Pfam" id="PF02613">
    <property type="entry name" value="Nitrate_red_del"/>
    <property type="match status" value="1"/>
</dbReference>
<keyword evidence="1" id="KW-0534">Nitrate assimilation</keyword>
<dbReference type="GO" id="GO:0042128">
    <property type="term" value="P:nitrate assimilation"/>
    <property type="evidence" value="ECO:0007669"/>
    <property type="project" value="UniProtKB-KW"/>
</dbReference>
<dbReference type="SUPFAM" id="SSF89155">
    <property type="entry name" value="TorD-like"/>
    <property type="match status" value="1"/>
</dbReference>
<evidence type="ECO:0000256" key="1">
    <source>
        <dbReference type="ARBA" id="ARBA00023063"/>
    </source>
</evidence>
<dbReference type="GO" id="GO:0051131">
    <property type="term" value="P:chaperone-mediated protein complex assembly"/>
    <property type="evidence" value="ECO:0007669"/>
    <property type="project" value="InterPro"/>
</dbReference>
<dbReference type="Proteomes" id="UP000008896">
    <property type="component" value="Chromosome"/>
</dbReference>
<accession>A0AB72XKF1</accession>
<reference evidence="2 3" key="1">
    <citation type="journal article" date="2012" name="PLoS Negl. Trop. Dis.">
        <title>The Genome of Mycobacterium Africanum West African 2 Reveals a Lineage-Specific Locus and Genome Erosion Common to the M. tuberculosis Complex.</title>
        <authorList>
            <person name="Bentley S.D."/>
            <person name="Comas I."/>
            <person name="Bryant J.M."/>
            <person name="Walker D."/>
            <person name="Smith N.H."/>
            <person name="Harris S.R."/>
            <person name="Thurston S."/>
            <person name="Gagneux S."/>
            <person name="Wood J."/>
            <person name="Antonio M."/>
            <person name="Quail M.A."/>
            <person name="Gehre F."/>
            <person name="Adegbola R.A."/>
            <person name="Parkhill J."/>
            <person name="de Jong B.C."/>
        </authorList>
    </citation>
    <scope>NUCLEOTIDE SEQUENCE [LARGE SCALE GENOMIC DNA]</scope>
    <source>
        <strain evidence="2 3">CIPT 140010059</strain>
    </source>
</reference>
<dbReference type="InterPro" id="IPR003765">
    <property type="entry name" value="NO3_reductase_chaperone_NarJ"/>
</dbReference>
<dbReference type="AlphaFoldDB" id="A0AB72XKF1"/>
<feature type="non-terminal residue" evidence="2">
    <location>
        <position position="156"/>
    </location>
</feature>